<keyword evidence="1" id="KW-0732">Signal</keyword>
<evidence type="ECO:0000313" key="3">
    <source>
        <dbReference type="Proteomes" id="UP001143330"/>
    </source>
</evidence>
<feature type="chain" id="PRO_5040945580" evidence="1">
    <location>
        <begin position="25"/>
        <end position="213"/>
    </location>
</feature>
<dbReference type="Proteomes" id="UP001143330">
    <property type="component" value="Unassembled WGS sequence"/>
</dbReference>
<dbReference type="InterPro" id="IPR010412">
    <property type="entry name" value="DUF1007"/>
</dbReference>
<evidence type="ECO:0000256" key="1">
    <source>
        <dbReference type="SAM" id="SignalP"/>
    </source>
</evidence>
<dbReference type="RefSeq" id="WP_213362396.1">
    <property type="nucleotide sequence ID" value="NZ_BSFM01000001.1"/>
</dbReference>
<gene>
    <name evidence="2" type="ORF">GCM10017653_01200</name>
</gene>
<sequence>MARLLARFAALALALAALASPAAAHPHVWVVINSQLLYGPDGALTGVRHDWTFDEGFSSFALQGLEQTPDGKPTPKTLSELAQVNIDSLKEFDYFTYAKRGKEQFPFAPPRDYSLTYDGTALTLHFTLPLQKPLPAKGSTAVDVYDPTYFVAFQLADNDPVKLAGSPAGCTVDVHRPDPAAGSTSLSEGFFNALTSASNFGSQFANRATVSCP</sequence>
<dbReference type="AlphaFoldDB" id="A0A9W6JQS7"/>
<comment type="caution">
    <text evidence="2">The sequence shown here is derived from an EMBL/GenBank/DDBJ whole genome shotgun (WGS) entry which is preliminary data.</text>
</comment>
<feature type="signal peptide" evidence="1">
    <location>
        <begin position="1"/>
        <end position="24"/>
    </location>
</feature>
<dbReference type="EMBL" id="BSFM01000001">
    <property type="protein sequence ID" value="GLK82051.1"/>
    <property type="molecule type" value="Genomic_DNA"/>
</dbReference>
<keyword evidence="3" id="KW-1185">Reference proteome</keyword>
<name>A0A9W6JQS7_9HYPH</name>
<protein>
    <submittedName>
        <fullName evidence="2">ABC transporter substrate-binding protein</fullName>
    </submittedName>
</protein>
<evidence type="ECO:0000313" key="2">
    <source>
        <dbReference type="EMBL" id="GLK82051.1"/>
    </source>
</evidence>
<accession>A0A9W6JQS7</accession>
<reference evidence="2" key="2">
    <citation type="submission" date="2023-01" db="EMBL/GenBank/DDBJ databases">
        <authorList>
            <person name="Sun Q."/>
            <person name="Evtushenko L."/>
        </authorList>
    </citation>
    <scope>NUCLEOTIDE SEQUENCE</scope>
    <source>
        <strain evidence="2">VKM B-2789</strain>
    </source>
</reference>
<dbReference type="Pfam" id="PF06226">
    <property type="entry name" value="DUF1007"/>
    <property type="match status" value="1"/>
</dbReference>
<organism evidence="2 3">
    <name type="scientific">Ancylobacter defluvii</name>
    <dbReference type="NCBI Taxonomy" id="1282440"/>
    <lineage>
        <taxon>Bacteria</taxon>
        <taxon>Pseudomonadati</taxon>
        <taxon>Pseudomonadota</taxon>
        <taxon>Alphaproteobacteria</taxon>
        <taxon>Hyphomicrobiales</taxon>
        <taxon>Xanthobacteraceae</taxon>
        <taxon>Ancylobacter</taxon>
    </lineage>
</organism>
<reference evidence="2" key="1">
    <citation type="journal article" date="2014" name="Int. J. Syst. Evol. Microbiol.">
        <title>Complete genome sequence of Corynebacterium casei LMG S-19264T (=DSM 44701T), isolated from a smear-ripened cheese.</title>
        <authorList>
            <consortium name="US DOE Joint Genome Institute (JGI-PGF)"/>
            <person name="Walter F."/>
            <person name="Albersmeier A."/>
            <person name="Kalinowski J."/>
            <person name="Ruckert C."/>
        </authorList>
    </citation>
    <scope>NUCLEOTIDE SEQUENCE</scope>
    <source>
        <strain evidence="2">VKM B-2789</strain>
    </source>
</reference>
<proteinExistence type="predicted"/>